<organism evidence="1">
    <name type="scientific">bioreactor metagenome</name>
    <dbReference type="NCBI Taxonomy" id="1076179"/>
    <lineage>
        <taxon>unclassified sequences</taxon>
        <taxon>metagenomes</taxon>
        <taxon>ecological metagenomes</taxon>
    </lineage>
</organism>
<sequence>MRDVLHLVGREMGADHGRVEARLAPRQHQLGDLHTVFQQHGEGVLRVQAARRQPLRHAQGIGRHLPGTELLTCFGLDQGHPLWPGPGPAEEVVHLASPLHPSVARRSRRCNRYQQSHIRADRLEFLDLDTSIAASNANAARVIPSSKYFL</sequence>
<reference evidence="1" key="1">
    <citation type="submission" date="2019-08" db="EMBL/GenBank/DDBJ databases">
        <authorList>
            <person name="Kucharzyk K."/>
            <person name="Murdoch R.W."/>
            <person name="Higgins S."/>
            <person name="Loffler F."/>
        </authorList>
    </citation>
    <scope>NUCLEOTIDE SEQUENCE</scope>
</reference>
<protein>
    <submittedName>
        <fullName evidence="1">Uncharacterized protein</fullName>
    </submittedName>
</protein>
<name>A0A645FKM2_9ZZZZ</name>
<accession>A0A645FKM2</accession>
<proteinExistence type="predicted"/>
<dbReference type="AlphaFoldDB" id="A0A645FKM2"/>
<gene>
    <name evidence="1" type="ORF">SDC9_161837</name>
</gene>
<comment type="caution">
    <text evidence="1">The sequence shown here is derived from an EMBL/GenBank/DDBJ whole genome shotgun (WGS) entry which is preliminary data.</text>
</comment>
<evidence type="ECO:0000313" key="1">
    <source>
        <dbReference type="EMBL" id="MPN14510.1"/>
    </source>
</evidence>
<dbReference type="EMBL" id="VSSQ01061147">
    <property type="protein sequence ID" value="MPN14510.1"/>
    <property type="molecule type" value="Genomic_DNA"/>
</dbReference>